<evidence type="ECO:0000313" key="8">
    <source>
        <dbReference type="Proteomes" id="UP000247810"/>
    </source>
</evidence>
<evidence type="ECO:0000256" key="5">
    <source>
        <dbReference type="SAM" id="MobiDB-lite"/>
    </source>
</evidence>
<dbReference type="PANTHER" id="PTHR11785">
    <property type="entry name" value="AMINO ACID TRANSPORTER"/>
    <property type="match status" value="1"/>
</dbReference>
<dbReference type="Proteomes" id="UP000247810">
    <property type="component" value="Unassembled WGS sequence"/>
</dbReference>
<evidence type="ECO:0000256" key="3">
    <source>
        <dbReference type="ARBA" id="ARBA00022989"/>
    </source>
</evidence>
<dbReference type="Pfam" id="PF13520">
    <property type="entry name" value="AA_permease_2"/>
    <property type="match status" value="1"/>
</dbReference>
<organism evidence="7 8">
    <name type="scientific">Aspergillus ellipticus CBS 707.79</name>
    <dbReference type="NCBI Taxonomy" id="1448320"/>
    <lineage>
        <taxon>Eukaryota</taxon>
        <taxon>Fungi</taxon>
        <taxon>Dikarya</taxon>
        <taxon>Ascomycota</taxon>
        <taxon>Pezizomycotina</taxon>
        <taxon>Eurotiomycetes</taxon>
        <taxon>Eurotiomycetidae</taxon>
        <taxon>Eurotiales</taxon>
        <taxon>Aspergillaceae</taxon>
        <taxon>Aspergillus</taxon>
        <taxon>Aspergillus subgen. Circumdati</taxon>
    </lineage>
</organism>
<name>A0A319DUA9_9EURO</name>
<dbReference type="EMBL" id="KZ825863">
    <property type="protein sequence ID" value="PYH94903.1"/>
    <property type="molecule type" value="Genomic_DNA"/>
</dbReference>
<feature type="transmembrane region" description="Helical" evidence="6">
    <location>
        <begin position="427"/>
        <end position="444"/>
    </location>
</feature>
<keyword evidence="4 6" id="KW-0472">Membrane</keyword>
<dbReference type="STRING" id="1448320.A0A319DUA9"/>
<evidence type="ECO:0000256" key="1">
    <source>
        <dbReference type="ARBA" id="ARBA00004141"/>
    </source>
</evidence>
<feature type="transmembrane region" description="Helical" evidence="6">
    <location>
        <begin position="216"/>
        <end position="236"/>
    </location>
</feature>
<dbReference type="GO" id="GO:0015179">
    <property type="term" value="F:L-amino acid transmembrane transporter activity"/>
    <property type="evidence" value="ECO:0007669"/>
    <property type="project" value="TreeGrafter"/>
</dbReference>
<dbReference type="Gene3D" id="1.20.1740.10">
    <property type="entry name" value="Amino acid/polyamine transporter I"/>
    <property type="match status" value="1"/>
</dbReference>
<comment type="subcellular location">
    <subcellularLocation>
        <location evidence="1">Membrane</location>
        <topology evidence="1">Multi-pass membrane protein</topology>
    </subcellularLocation>
</comment>
<evidence type="ECO:0000256" key="6">
    <source>
        <dbReference type="SAM" id="Phobius"/>
    </source>
</evidence>
<proteinExistence type="predicted"/>
<dbReference type="GO" id="GO:0016020">
    <property type="term" value="C:membrane"/>
    <property type="evidence" value="ECO:0007669"/>
    <property type="project" value="UniProtKB-SubCell"/>
</dbReference>
<dbReference type="AlphaFoldDB" id="A0A319DUA9"/>
<feature type="transmembrane region" description="Helical" evidence="6">
    <location>
        <begin position="347"/>
        <end position="366"/>
    </location>
</feature>
<keyword evidence="3 6" id="KW-1133">Transmembrane helix</keyword>
<feature type="transmembrane region" description="Helical" evidence="6">
    <location>
        <begin position="145"/>
        <end position="167"/>
    </location>
</feature>
<feature type="transmembrane region" description="Helical" evidence="6">
    <location>
        <begin position="396"/>
        <end position="415"/>
    </location>
</feature>
<feature type="transmembrane region" description="Helical" evidence="6">
    <location>
        <begin position="61"/>
        <end position="80"/>
    </location>
</feature>
<feature type="transmembrane region" description="Helical" evidence="6">
    <location>
        <begin position="256"/>
        <end position="275"/>
    </location>
</feature>
<protein>
    <submittedName>
        <fullName evidence="7">High affinity methionine permease</fullName>
    </submittedName>
</protein>
<feature type="region of interest" description="Disordered" evidence="5">
    <location>
        <begin position="560"/>
        <end position="581"/>
    </location>
</feature>
<keyword evidence="8" id="KW-1185">Reference proteome</keyword>
<evidence type="ECO:0000256" key="4">
    <source>
        <dbReference type="ARBA" id="ARBA00023136"/>
    </source>
</evidence>
<evidence type="ECO:0000256" key="2">
    <source>
        <dbReference type="ARBA" id="ARBA00022692"/>
    </source>
</evidence>
<feature type="transmembrane region" description="Helical" evidence="6">
    <location>
        <begin position="187"/>
        <end position="204"/>
    </location>
</feature>
<dbReference type="OrthoDB" id="5982228at2759"/>
<dbReference type="FunFam" id="1.20.1740.10:FF:000025">
    <property type="entry name" value="High-affinity methionine permease"/>
    <property type="match status" value="1"/>
</dbReference>
<dbReference type="InterPro" id="IPR002293">
    <property type="entry name" value="AA/rel_permease1"/>
</dbReference>
<dbReference type="PANTHER" id="PTHR11785:SF353">
    <property type="entry name" value="METHIONINE TRANSPORTER (EUROFUNG)"/>
    <property type="match status" value="1"/>
</dbReference>
<gene>
    <name evidence="7" type="ORF">BO71DRAFT_378628</name>
</gene>
<feature type="transmembrane region" description="Helical" evidence="6">
    <location>
        <begin position="494"/>
        <end position="516"/>
    </location>
</feature>
<evidence type="ECO:0000313" key="7">
    <source>
        <dbReference type="EMBL" id="PYH94903.1"/>
    </source>
</evidence>
<feature type="transmembrane region" description="Helical" evidence="6">
    <location>
        <begin position="100"/>
        <end position="119"/>
    </location>
</feature>
<feature type="transmembrane region" description="Helical" evidence="6">
    <location>
        <begin position="296"/>
        <end position="317"/>
    </location>
</feature>
<feature type="transmembrane region" description="Helical" evidence="6">
    <location>
        <begin position="465"/>
        <end position="482"/>
    </location>
</feature>
<accession>A0A319DUA9</accession>
<dbReference type="VEuPathDB" id="FungiDB:BO71DRAFT_378628"/>
<sequence length="595" mass="64640">MGFLPFTTKTVEAAGTSTPSSDNLSVIDDGNLQYTAAGGKNSSKLTYQEASGAPIESKSPLGYSVGAVTVIFLNLSKMIGTGVFSTPSTVLDGAGSVGLALFYWVIGFFMAASMLSVYLEFTSYFPSRSGSEVVYLEQSYPRPKYFFPTVFAMQTVLFSFSSSNAVVLAEYLFKLADADTTAWKEKGVAVAVYTVAALLLTFNTKWSLWLANAIGVIKLVTLIFIGITGLVVLGGHTPVKDPLLNFRDAFSGTSGASVYGATNALVKVMFSYAGYENACNVVNEVKDPVKTLGWSAPAALLLTAVLYILANIAYFSAASKEEILNSSVTAASLFFEKVFGTSGASRALNVLVCLSAFGNLLAVLIGQSRMLRECGRQGVLPFTKFWTSTRPFNTPLGPYFVKWALTVVMILAPPAGDAFNFIVDLSVYPSNIFNFLLATGILLTRRRRQRLNFPPSGYRAWTSSVYFAILSSLYMLVAPWYPPSTGADGGDVSFWYATYCVVGIAIIAACGAYYYLWIKILPRVGKYELRQTLISVGADATAHKLVRVPRDRVAEWDREHDASGRVRRRNPHGDGDEKDVVTEEVVVEEVVEKEV</sequence>
<reference evidence="7 8" key="1">
    <citation type="submission" date="2018-02" db="EMBL/GenBank/DDBJ databases">
        <title>The genomes of Aspergillus section Nigri reveals drivers in fungal speciation.</title>
        <authorList>
            <consortium name="DOE Joint Genome Institute"/>
            <person name="Vesth T.C."/>
            <person name="Nybo J."/>
            <person name="Theobald S."/>
            <person name="Brandl J."/>
            <person name="Frisvad J.C."/>
            <person name="Nielsen K.F."/>
            <person name="Lyhne E.K."/>
            <person name="Kogle M.E."/>
            <person name="Kuo A."/>
            <person name="Riley R."/>
            <person name="Clum A."/>
            <person name="Nolan M."/>
            <person name="Lipzen A."/>
            <person name="Salamov A."/>
            <person name="Henrissat B."/>
            <person name="Wiebenga A."/>
            <person name="De vries R.P."/>
            <person name="Grigoriev I.V."/>
            <person name="Mortensen U.H."/>
            <person name="Andersen M.R."/>
            <person name="Baker S.E."/>
        </authorList>
    </citation>
    <scope>NUCLEOTIDE SEQUENCE [LARGE SCALE GENOMIC DNA]</scope>
    <source>
        <strain evidence="7 8">CBS 707.79</strain>
    </source>
</reference>
<feature type="compositionally biased region" description="Basic and acidic residues" evidence="5">
    <location>
        <begin position="571"/>
        <end position="581"/>
    </location>
</feature>
<dbReference type="InterPro" id="IPR050598">
    <property type="entry name" value="AminoAcid_Transporter"/>
</dbReference>
<keyword evidence="2 6" id="KW-0812">Transmembrane</keyword>